<dbReference type="GeneID" id="80918981"/>
<evidence type="ECO:0000313" key="3">
    <source>
        <dbReference type="Proteomes" id="UP001161438"/>
    </source>
</evidence>
<organism evidence="2 3">
    <name type="scientific">Saccharomyces mikatae IFO 1815</name>
    <dbReference type="NCBI Taxonomy" id="226126"/>
    <lineage>
        <taxon>Eukaryota</taxon>
        <taxon>Fungi</taxon>
        <taxon>Dikarya</taxon>
        <taxon>Ascomycota</taxon>
        <taxon>Saccharomycotina</taxon>
        <taxon>Saccharomycetes</taxon>
        <taxon>Saccharomycetales</taxon>
        <taxon>Saccharomycetaceae</taxon>
        <taxon>Saccharomyces</taxon>
    </lineage>
</organism>
<keyword evidence="1" id="KW-1133">Transmembrane helix</keyword>
<protein>
    <recommendedName>
        <fullName evidence="4">YIR014W-like protein</fullName>
    </recommendedName>
</protein>
<dbReference type="AlphaFoldDB" id="A0AA35NHB6"/>
<dbReference type="RefSeq" id="XP_056082884.1">
    <property type="nucleotide sequence ID" value="XM_056223277.1"/>
</dbReference>
<feature type="transmembrane region" description="Helical" evidence="1">
    <location>
        <begin position="21"/>
        <end position="45"/>
    </location>
</feature>
<dbReference type="Proteomes" id="UP001161438">
    <property type="component" value="Chromosome 9"/>
</dbReference>
<dbReference type="EMBL" id="OX365765">
    <property type="protein sequence ID" value="CAI4039770.1"/>
    <property type="molecule type" value="Genomic_DNA"/>
</dbReference>
<keyword evidence="1" id="KW-0472">Membrane</keyword>
<evidence type="ECO:0000256" key="1">
    <source>
        <dbReference type="SAM" id="Phobius"/>
    </source>
</evidence>
<keyword evidence="3" id="KW-1185">Reference proteome</keyword>
<proteinExistence type="predicted"/>
<reference evidence="2" key="1">
    <citation type="submission" date="2022-10" db="EMBL/GenBank/DDBJ databases">
        <authorList>
            <person name="Byrne P K."/>
        </authorList>
    </citation>
    <scope>NUCLEOTIDE SEQUENCE</scope>
    <source>
        <strain evidence="2">IFO1815</strain>
    </source>
</reference>
<name>A0AA35NHB6_SACMI</name>
<keyword evidence="1" id="KW-0812">Transmembrane</keyword>
<gene>
    <name evidence="2" type="primary">SMKI09G1800</name>
    <name evidence="2" type="ORF">SMKI_09G1800</name>
</gene>
<evidence type="ECO:0008006" key="4">
    <source>
        <dbReference type="Google" id="ProtNLM"/>
    </source>
</evidence>
<accession>A0AA35NHB6</accession>
<sequence>MLHLGSDNARQKLVIANMQKFVYCCLYLRFIKDGSLLLILMGWLISSLCDFIQELTLRYLKKNYLGVENNNDEGDDENLAIRGLETPIVRMIINKAIRYYQGLILLETAYCIVYHIRLDMTKDICSKPYGFVVMLLIREFTCPAPAGFPSKLLLVVLDLMILFCQIIIMNGSLSSSFQNVRLIVKELNAEEEGALNVLKFNTWHVDSSGPELIVHKNHDMPFSQQIDGDDATEFTPLLNSAAE</sequence>
<evidence type="ECO:0000313" key="2">
    <source>
        <dbReference type="EMBL" id="CAI4039770.1"/>
    </source>
</evidence>